<sequence length="165" mass="17709">MGGPKLQDYCQLFDTVSLDFGKIIGAPGGTMVVSSQCVIDLAGQIQKPMGTAGQLGVLVAAAEGAFMERFGLDNPYDRNTIRDVHRTTRRVARITGLDREAFDTRAAQFGIKTDGPKLALHHQIQEEAIQRLGTLFANLLGHRANRTITGSLVDSTSNSVPAGDL</sequence>
<dbReference type="SUPFAM" id="SSF53383">
    <property type="entry name" value="PLP-dependent transferases"/>
    <property type="match status" value="1"/>
</dbReference>
<dbReference type="InterPro" id="IPR015421">
    <property type="entry name" value="PyrdxlP-dep_Trfase_major"/>
</dbReference>
<keyword evidence="2" id="KW-1185">Reference proteome</keyword>
<dbReference type="Proteomes" id="UP000664169">
    <property type="component" value="Unassembled WGS sequence"/>
</dbReference>
<organism evidence="1 2">
    <name type="scientific">Gomphillus americanus</name>
    <dbReference type="NCBI Taxonomy" id="1940652"/>
    <lineage>
        <taxon>Eukaryota</taxon>
        <taxon>Fungi</taxon>
        <taxon>Dikarya</taxon>
        <taxon>Ascomycota</taxon>
        <taxon>Pezizomycotina</taxon>
        <taxon>Lecanoromycetes</taxon>
        <taxon>OSLEUM clade</taxon>
        <taxon>Ostropomycetidae</taxon>
        <taxon>Ostropales</taxon>
        <taxon>Graphidaceae</taxon>
        <taxon>Gomphilloideae</taxon>
        <taxon>Gomphillus</taxon>
    </lineage>
</organism>
<dbReference type="Gene3D" id="3.40.640.10">
    <property type="entry name" value="Type I PLP-dependent aspartate aminotransferase-like (Major domain)"/>
    <property type="match status" value="1"/>
</dbReference>
<dbReference type="OrthoDB" id="10261951at2759"/>
<comment type="caution">
    <text evidence="1">The sequence shown here is derived from an EMBL/GenBank/DDBJ whole genome shotgun (WGS) entry which is preliminary data.</text>
</comment>
<protein>
    <submittedName>
        <fullName evidence="1">Uncharacterized protein</fullName>
    </submittedName>
</protein>
<dbReference type="EMBL" id="CAJPDQ010000002">
    <property type="protein sequence ID" value="CAF9905546.1"/>
    <property type="molecule type" value="Genomic_DNA"/>
</dbReference>
<name>A0A8H3EEA4_9LECA</name>
<evidence type="ECO:0000313" key="2">
    <source>
        <dbReference type="Proteomes" id="UP000664169"/>
    </source>
</evidence>
<dbReference type="AlphaFoldDB" id="A0A8H3EEA4"/>
<dbReference type="InterPro" id="IPR015424">
    <property type="entry name" value="PyrdxlP-dep_Trfase"/>
</dbReference>
<reference evidence="1" key="1">
    <citation type="submission" date="2021-03" db="EMBL/GenBank/DDBJ databases">
        <authorList>
            <person name="Tagirdzhanova G."/>
        </authorList>
    </citation>
    <scope>NUCLEOTIDE SEQUENCE</scope>
</reference>
<accession>A0A8H3EEA4</accession>
<proteinExistence type="predicted"/>
<evidence type="ECO:0000313" key="1">
    <source>
        <dbReference type="EMBL" id="CAF9905546.1"/>
    </source>
</evidence>
<gene>
    <name evidence="1" type="ORF">GOMPHAMPRED_003253</name>
</gene>